<evidence type="ECO:0000313" key="2">
    <source>
        <dbReference type="EMBL" id="KZZ93966.1"/>
    </source>
</evidence>
<accession>A0A168AIK3</accession>
<dbReference type="OrthoDB" id="6361347at2759"/>
<comment type="caution">
    <text evidence="2">The sequence shown here is derived from an EMBL/GenBank/DDBJ whole genome shotgun (WGS) entry which is preliminary data.</text>
</comment>
<dbReference type="PANTHER" id="PTHR37539">
    <property type="entry name" value="SECRETED PROTEIN-RELATED"/>
    <property type="match status" value="1"/>
</dbReference>
<dbReference type="EMBL" id="AZGZ01000007">
    <property type="protein sequence ID" value="KZZ93966.1"/>
    <property type="molecule type" value="Genomic_DNA"/>
</dbReference>
<gene>
    <name evidence="2" type="ORF">AAP_02059</name>
</gene>
<evidence type="ECO:0000259" key="1">
    <source>
        <dbReference type="Pfam" id="PF09995"/>
    </source>
</evidence>
<feature type="domain" description="ER-bound oxygenase mpaB/mpaB'/Rubber oxygenase catalytic" evidence="1">
    <location>
        <begin position="11"/>
        <end position="141"/>
    </location>
</feature>
<organism evidence="2 3">
    <name type="scientific">Ascosphaera apis ARSEF 7405</name>
    <dbReference type="NCBI Taxonomy" id="392613"/>
    <lineage>
        <taxon>Eukaryota</taxon>
        <taxon>Fungi</taxon>
        <taxon>Dikarya</taxon>
        <taxon>Ascomycota</taxon>
        <taxon>Pezizomycotina</taxon>
        <taxon>Eurotiomycetes</taxon>
        <taxon>Eurotiomycetidae</taxon>
        <taxon>Onygenales</taxon>
        <taxon>Ascosphaeraceae</taxon>
        <taxon>Ascosphaera</taxon>
    </lineage>
</organism>
<reference evidence="2 3" key="1">
    <citation type="journal article" date="2016" name="Genome Biol. Evol.">
        <title>Divergent and convergent evolution of fungal pathogenicity.</title>
        <authorList>
            <person name="Shang Y."/>
            <person name="Xiao G."/>
            <person name="Zheng P."/>
            <person name="Cen K."/>
            <person name="Zhan S."/>
            <person name="Wang C."/>
        </authorList>
    </citation>
    <scope>NUCLEOTIDE SEQUENCE [LARGE SCALE GENOMIC DNA]</scope>
    <source>
        <strain evidence="2 3">ARSEF 7405</strain>
    </source>
</reference>
<evidence type="ECO:0000313" key="3">
    <source>
        <dbReference type="Proteomes" id="UP000242877"/>
    </source>
</evidence>
<proteinExistence type="predicted"/>
<dbReference type="AlphaFoldDB" id="A0A168AIK3"/>
<dbReference type="Pfam" id="PF09995">
    <property type="entry name" value="MPAB_Lcp_cat"/>
    <property type="match status" value="1"/>
</dbReference>
<protein>
    <recommendedName>
        <fullName evidence="1">ER-bound oxygenase mpaB/mpaB'/Rubber oxygenase catalytic domain-containing protein</fullName>
    </recommendedName>
</protein>
<dbReference type="VEuPathDB" id="FungiDB:AAP_02059"/>
<keyword evidence="3" id="KW-1185">Reference proteome</keyword>
<dbReference type="InterPro" id="IPR018713">
    <property type="entry name" value="MPAB/Lcp_cat_dom"/>
</dbReference>
<sequence length="163" mass="18121">MSSLRDIQPGGKGHQDAIRVRLLHASVRRRILALEEKRKGYYSVAKYGVPGNTLDSIATICSFSSAVVYYGLPPQGVYMRQHEIVDFIALWRLVAWYLGTPDTYFSTPDRARAVLESIVVAEIKPSERGGLMARSIIASMADTPPMYVSQIEKTVEGEPDESD</sequence>
<dbReference type="GO" id="GO:0016491">
    <property type="term" value="F:oxidoreductase activity"/>
    <property type="evidence" value="ECO:0007669"/>
    <property type="project" value="InterPro"/>
</dbReference>
<dbReference type="InterPro" id="IPR037473">
    <property type="entry name" value="Lcp-like"/>
</dbReference>
<name>A0A168AIK3_9EURO</name>
<dbReference type="Proteomes" id="UP000242877">
    <property type="component" value="Unassembled WGS sequence"/>
</dbReference>
<dbReference type="PANTHER" id="PTHR37539:SF1">
    <property type="entry name" value="ER-BOUND OXYGENASE MPAB_MPAB'_RUBBER OXYGENASE CATALYTIC DOMAIN-CONTAINING PROTEIN"/>
    <property type="match status" value="1"/>
</dbReference>